<feature type="chain" id="PRO_5046333328" evidence="1">
    <location>
        <begin position="22"/>
        <end position="331"/>
    </location>
</feature>
<accession>A0ABM0MZ43</accession>
<keyword evidence="2" id="KW-1185">Reference proteome</keyword>
<organism evidence="2 3">
    <name type="scientific">Saccoglossus kowalevskii</name>
    <name type="common">Acorn worm</name>
    <dbReference type="NCBI Taxonomy" id="10224"/>
    <lineage>
        <taxon>Eukaryota</taxon>
        <taxon>Metazoa</taxon>
        <taxon>Hemichordata</taxon>
        <taxon>Enteropneusta</taxon>
        <taxon>Harrimaniidae</taxon>
        <taxon>Saccoglossus</taxon>
    </lineage>
</organism>
<protein>
    <submittedName>
        <fullName evidence="3">Uncharacterized protein LOC102809709</fullName>
    </submittedName>
</protein>
<evidence type="ECO:0000313" key="3">
    <source>
        <dbReference type="RefSeq" id="XP_006825284.1"/>
    </source>
</evidence>
<feature type="signal peptide" evidence="1">
    <location>
        <begin position="1"/>
        <end position="21"/>
    </location>
</feature>
<name>A0ABM0MZ43_SACKO</name>
<gene>
    <name evidence="3" type="primary">LOC102809709</name>
</gene>
<keyword evidence="1" id="KW-0732">Signal</keyword>
<evidence type="ECO:0000313" key="2">
    <source>
        <dbReference type="Proteomes" id="UP000694865"/>
    </source>
</evidence>
<dbReference type="GeneID" id="102809709"/>
<evidence type="ECO:0000256" key="1">
    <source>
        <dbReference type="SAM" id="SignalP"/>
    </source>
</evidence>
<reference evidence="3" key="1">
    <citation type="submission" date="2025-08" db="UniProtKB">
        <authorList>
            <consortium name="RefSeq"/>
        </authorList>
    </citation>
    <scope>IDENTIFICATION</scope>
    <source>
        <tissue evidence="3">Testes</tissue>
    </source>
</reference>
<sequence>MALFFVLFFVLFLSLAAVIDGNNETLLEKLSGFVADVNTAYAVTESFNDTIGSHFVTEMIIQNQVEEKQMKAGAKEIAETIVQLPNIQTLPEYIATSMDKLKHFAEQFLGTEQMKMPGYDHMNKIYSAIKELMHELVNTEQLLITDISSLTTQQCLMFMGEDYNRFNEAIDLLLANLEDVENPVGDESLREIGDEIDKMLSDSDQAKSLRIQHQLFYMEKMKSTMETVTCESENGRRGSPREAKRRFIRAVESRRCGSLHSYLERNGHVAGDMVLKMQRAINVMQRTTMVSYDDQLLVSIGKLTDKVRDWKSNLNLKMQFDSLIEDCQSAM</sequence>
<dbReference type="RefSeq" id="XP_006825284.1">
    <property type="nucleotide sequence ID" value="XM_006825221.1"/>
</dbReference>
<dbReference type="Proteomes" id="UP000694865">
    <property type="component" value="Unplaced"/>
</dbReference>
<proteinExistence type="predicted"/>